<sequence>MVGFIAGLFVGAVCAWVVVQYFRQNMRLMNEEKQRLEQERTLVLEFMHNLVEGVGEDSPRVDLYRRIVHAAILGTGAVSGALFVPDERKKLHSVAIEGVFPPQRPLPPGTEEKLATRAEFIRKTLESEEIAFGEGVIGQVASEGKEIVVNQPDSDDRVAHHRDPVLRIRALLAVPMYFRKRFLGVVAVANPSDGMGFTDTDVSMVSSLAEQAALAIHNADQVHLQMERQRLDLDLSLAANIQGMLLPNKLPEVKRLELAAMYQTAQQVGGDMYNVIELPLGKIGVAIADVSGKGIAASLLMAICQTALEHLARDGKGPAQVLSGMNEEIIDEIRADMFVTMIYAVIDPVEQTVQLARAGHELPVLLSVPSGNSALTCRTISSEGMALGMVPSDIFDAVIEEVTVPFHPGDVLALYTDGITERINEDGVEYATSRLMDVVRHEHRKGAEAIQSALLASVESFAGAAAPADDMTLMILKGREPVENSKSSA</sequence>
<dbReference type="Proteomes" id="UP000525652">
    <property type="component" value="Unassembled WGS sequence"/>
</dbReference>
<dbReference type="EMBL" id="JACHVA010000053">
    <property type="protein sequence ID" value="MBC2601482.1"/>
    <property type="molecule type" value="Genomic_DNA"/>
</dbReference>
<evidence type="ECO:0000259" key="2">
    <source>
        <dbReference type="SMART" id="SM00065"/>
    </source>
</evidence>
<dbReference type="Pfam" id="PF13185">
    <property type="entry name" value="GAF_2"/>
    <property type="match status" value="1"/>
</dbReference>
<evidence type="ECO:0000256" key="1">
    <source>
        <dbReference type="ARBA" id="ARBA00022801"/>
    </source>
</evidence>
<dbReference type="InterPro" id="IPR052016">
    <property type="entry name" value="Bact_Sigma-Reg"/>
</dbReference>
<accession>A0A7X1AX11</accession>
<protein>
    <submittedName>
        <fullName evidence="4">PP2C family protein-serine/threonine phosphatase</fullName>
    </submittedName>
</protein>
<dbReference type="RefSeq" id="WP_185692194.1">
    <property type="nucleotide sequence ID" value="NZ_JACHVA010000053.1"/>
</dbReference>
<dbReference type="PANTHER" id="PTHR43156">
    <property type="entry name" value="STAGE II SPORULATION PROTEIN E-RELATED"/>
    <property type="match status" value="1"/>
</dbReference>
<feature type="domain" description="PPM-type phosphatase" evidence="3">
    <location>
        <begin position="253"/>
        <end position="478"/>
    </location>
</feature>
<dbReference type="PANTHER" id="PTHR43156:SF2">
    <property type="entry name" value="STAGE II SPORULATION PROTEIN E"/>
    <property type="match status" value="1"/>
</dbReference>
<dbReference type="InterPro" id="IPR029016">
    <property type="entry name" value="GAF-like_dom_sf"/>
</dbReference>
<dbReference type="Pfam" id="PF07228">
    <property type="entry name" value="SpoIIE"/>
    <property type="match status" value="1"/>
</dbReference>
<dbReference type="SUPFAM" id="SSF81606">
    <property type="entry name" value="PP2C-like"/>
    <property type="match status" value="1"/>
</dbReference>
<dbReference type="GO" id="GO:0016791">
    <property type="term" value="F:phosphatase activity"/>
    <property type="evidence" value="ECO:0007669"/>
    <property type="project" value="TreeGrafter"/>
</dbReference>
<dbReference type="SUPFAM" id="SSF55781">
    <property type="entry name" value="GAF domain-like"/>
    <property type="match status" value="1"/>
</dbReference>
<dbReference type="InterPro" id="IPR001932">
    <property type="entry name" value="PPM-type_phosphatase-like_dom"/>
</dbReference>
<keyword evidence="5" id="KW-1185">Reference proteome</keyword>
<reference evidence="4 5" key="1">
    <citation type="submission" date="2020-07" db="EMBL/GenBank/DDBJ databases">
        <authorList>
            <person name="Feng X."/>
        </authorList>
    </citation>
    <scope>NUCLEOTIDE SEQUENCE [LARGE SCALE GENOMIC DNA]</scope>
    <source>
        <strain evidence="4 5">JCM14086</strain>
    </source>
</reference>
<dbReference type="InterPro" id="IPR003018">
    <property type="entry name" value="GAF"/>
</dbReference>
<keyword evidence="1" id="KW-0378">Hydrolase</keyword>
<comment type="caution">
    <text evidence="4">The sequence shown here is derived from an EMBL/GenBank/DDBJ whole genome shotgun (WGS) entry which is preliminary data.</text>
</comment>
<evidence type="ECO:0000313" key="5">
    <source>
        <dbReference type="Proteomes" id="UP000525652"/>
    </source>
</evidence>
<dbReference type="InterPro" id="IPR036457">
    <property type="entry name" value="PPM-type-like_dom_sf"/>
</dbReference>
<evidence type="ECO:0000313" key="4">
    <source>
        <dbReference type="EMBL" id="MBC2601482.1"/>
    </source>
</evidence>
<organism evidence="4 5">
    <name type="scientific">Puniceicoccus vermicola</name>
    <dbReference type="NCBI Taxonomy" id="388746"/>
    <lineage>
        <taxon>Bacteria</taxon>
        <taxon>Pseudomonadati</taxon>
        <taxon>Verrucomicrobiota</taxon>
        <taxon>Opitutia</taxon>
        <taxon>Puniceicoccales</taxon>
        <taxon>Puniceicoccaceae</taxon>
        <taxon>Puniceicoccus</taxon>
    </lineage>
</organism>
<name>A0A7X1AX11_9BACT</name>
<evidence type="ECO:0000259" key="3">
    <source>
        <dbReference type="SMART" id="SM00331"/>
    </source>
</evidence>
<proteinExistence type="predicted"/>
<dbReference type="Gene3D" id="3.30.450.40">
    <property type="match status" value="1"/>
</dbReference>
<dbReference type="SMART" id="SM00331">
    <property type="entry name" value="PP2C_SIG"/>
    <property type="match status" value="1"/>
</dbReference>
<feature type="domain" description="GAF" evidence="2">
    <location>
        <begin position="59"/>
        <end position="226"/>
    </location>
</feature>
<dbReference type="Gene3D" id="3.60.40.10">
    <property type="entry name" value="PPM-type phosphatase domain"/>
    <property type="match status" value="1"/>
</dbReference>
<dbReference type="AlphaFoldDB" id="A0A7X1AX11"/>
<dbReference type="SMART" id="SM00065">
    <property type="entry name" value="GAF"/>
    <property type="match status" value="1"/>
</dbReference>
<gene>
    <name evidence="4" type="ORF">H5P30_06790</name>
</gene>